<gene>
    <name evidence="8" type="ORF">MIND_00030700</name>
</gene>
<feature type="transmembrane region" description="Helical" evidence="7">
    <location>
        <begin position="568"/>
        <end position="585"/>
    </location>
</feature>
<dbReference type="EMBL" id="JACAZF010000001">
    <property type="protein sequence ID" value="KAF7315163.1"/>
    <property type="molecule type" value="Genomic_DNA"/>
</dbReference>
<keyword evidence="4 7" id="KW-1133">Transmembrane helix</keyword>
<dbReference type="InterPro" id="IPR004932">
    <property type="entry name" value="Rer1"/>
</dbReference>
<evidence type="ECO:0000256" key="1">
    <source>
        <dbReference type="ARBA" id="ARBA00004141"/>
    </source>
</evidence>
<evidence type="ECO:0000256" key="7">
    <source>
        <dbReference type="SAM" id="Phobius"/>
    </source>
</evidence>
<dbReference type="RefSeq" id="XP_037225186.1">
    <property type="nucleotide sequence ID" value="XM_037357276.1"/>
</dbReference>
<feature type="compositionally biased region" description="Basic residues" evidence="6">
    <location>
        <begin position="344"/>
        <end position="356"/>
    </location>
</feature>
<name>A0A8H6TAY5_9AGAR</name>
<organism evidence="8 9">
    <name type="scientific">Mycena indigotica</name>
    <dbReference type="NCBI Taxonomy" id="2126181"/>
    <lineage>
        <taxon>Eukaryota</taxon>
        <taxon>Fungi</taxon>
        <taxon>Dikarya</taxon>
        <taxon>Basidiomycota</taxon>
        <taxon>Agaricomycotina</taxon>
        <taxon>Agaricomycetes</taxon>
        <taxon>Agaricomycetidae</taxon>
        <taxon>Agaricales</taxon>
        <taxon>Marasmiineae</taxon>
        <taxon>Mycenaceae</taxon>
        <taxon>Mycena</taxon>
    </lineage>
</organism>
<dbReference type="AlphaFoldDB" id="A0A8H6TAY5"/>
<keyword evidence="9" id="KW-1185">Reference proteome</keyword>
<protein>
    <submittedName>
        <fullName evidence="8">Protein RER1</fullName>
    </submittedName>
</protein>
<evidence type="ECO:0000256" key="5">
    <source>
        <dbReference type="ARBA" id="ARBA00023136"/>
    </source>
</evidence>
<reference evidence="8" key="1">
    <citation type="submission" date="2020-05" db="EMBL/GenBank/DDBJ databases">
        <title>Mycena genomes resolve the evolution of fungal bioluminescence.</title>
        <authorList>
            <person name="Tsai I.J."/>
        </authorList>
    </citation>
    <scope>NUCLEOTIDE SEQUENCE</scope>
    <source>
        <strain evidence="8">171206Taipei</strain>
    </source>
</reference>
<dbReference type="Gene3D" id="3.30.760.10">
    <property type="entry name" value="RNA Cap, Translation Initiation Factor Eif4e"/>
    <property type="match status" value="1"/>
</dbReference>
<dbReference type="PANTHER" id="PTHR10743">
    <property type="entry name" value="PROTEIN RER1"/>
    <property type="match status" value="1"/>
</dbReference>
<dbReference type="Pfam" id="PF03248">
    <property type="entry name" value="Rer1"/>
    <property type="match status" value="1"/>
</dbReference>
<evidence type="ECO:0000313" key="8">
    <source>
        <dbReference type="EMBL" id="KAF7315163.1"/>
    </source>
</evidence>
<dbReference type="InterPro" id="IPR015034">
    <property type="entry name" value="Bles03"/>
</dbReference>
<dbReference type="GeneID" id="59339792"/>
<comment type="subcellular location">
    <subcellularLocation>
        <location evidence="1">Membrane</location>
        <topology evidence="1">Multi-pass membrane protein</topology>
    </subcellularLocation>
</comment>
<evidence type="ECO:0000256" key="6">
    <source>
        <dbReference type="SAM" id="MobiDB-lite"/>
    </source>
</evidence>
<evidence type="ECO:0000256" key="3">
    <source>
        <dbReference type="ARBA" id="ARBA00022692"/>
    </source>
</evidence>
<dbReference type="Proteomes" id="UP000636479">
    <property type="component" value="Unassembled WGS sequence"/>
</dbReference>
<feature type="compositionally biased region" description="Basic and acidic residues" evidence="6">
    <location>
        <begin position="258"/>
        <end position="278"/>
    </location>
</feature>
<evidence type="ECO:0000256" key="4">
    <source>
        <dbReference type="ARBA" id="ARBA00022989"/>
    </source>
</evidence>
<comment type="caution">
    <text evidence="8">The sequence shown here is derived from an EMBL/GenBank/DDBJ whole genome shotgun (WGS) entry which is preliminary data.</text>
</comment>
<feature type="region of interest" description="Disordered" evidence="6">
    <location>
        <begin position="258"/>
        <end position="428"/>
    </location>
</feature>
<dbReference type="SUPFAM" id="SSF55418">
    <property type="entry name" value="eIF4e-like"/>
    <property type="match status" value="1"/>
</dbReference>
<accession>A0A8H6TAY5</accession>
<feature type="transmembrane region" description="Helical" evidence="7">
    <location>
        <begin position="477"/>
        <end position="496"/>
    </location>
</feature>
<keyword evidence="5 7" id="KW-0472">Membrane</keyword>
<evidence type="ECO:0000256" key="2">
    <source>
        <dbReference type="ARBA" id="ARBA00006070"/>
    </source>
</evidence>
<feature type="compositionally biased region" description="Basic residues" evidence="6">
    <location>
        <begin position="372"/>
        <end position="391"/>
    </location>
</feature>
<comment type="similarity">
    <text evidence="2">Belongs to the RER1 family.</text>
</comment>
<feature type="compositionally biased region" description="Basic residues" evidence="6">
    <location>
        <begin position="315"/>
        <end position="330"/>
    </location>
</feature>
<dbReference type="GO" id="GO:0006621">
    <property type="term" value="P:protein retention in ER lumen"/>
    <property type="evidence" value="ECO:0007669"/>
    <property type="project" value="TreeGrafter"/>
</dbReference>
<dbReference type="PANTHER" id="PTHR10743:SF0">
    <property type="entry name" value="PROTEIN RER1"/>
    <property type="match status" value="1"/>
</dbReference>
<dbReference type="InterPro" id="IPR023398">
    <property type="entry name" value="TIF_eIF4e-like"/>
</dbReference>
<dbReference type="GO" id="GO:0005783">
    <property type="term" value="C:endoplasmic reticulum"/>
    <property type="evidence" value="ECO:0007669"/>
    <property type="project" value="GOC"/>
</dbReference>
<dbReference type="GO" id="GO:0006890">
    <property type="term" value="P:retrograde vesicle-mediated transport, Golgi to endoplasmic reticulum"/>
    <property type="evidence" value="ECO:0007669"/>
    <property type="project" value="TreeGrafter"/>
</dbReference>
<evidence type="ECO:0000313" key="9">
    <source>
        <dbReference type="Proteomes" id="UP000636479"/>
    </source>
</evidence>
<feature type="transmembrane region" description="Helical" evidence="7">
    <location>
        <begin position="454"/>
        <end position="471"/>
    </location>
</feature>
<dbReference type="OrthoDB" id="448250at2759"/>
<keyword evidence="3 7" id="KW-0812">Transmembrane</keyword>
<sequence>MSEDAVPEKYKYAWTPESAGELSLEEFVKKYKPSMVENDGTKPWIWVRRSDGMRDEEGGKEAALEEGTAILDALTARVEEIKDDASIPARASKKTGAKGKKEVREEAQAEATEKLKDVAVRNGFVSGKWLSFASGERVDQIWQSLAVSIIEGPLSKTSAFGAKVATSGGSPQHLICVYVPDVYDKAAVTEVMKVLLKDHGFALSGVKSNLYTMLGIDSKHPSGIPSTTWKNAAILPDSEAKVLREQFFEGLSAAKEEKAVAKKVEKEKTGNEEGDTAKAKPKPQLKKKQPDNDDPFASGSEDDVDEKDEEVKRKEVLKKKAAPAPPKKKQAKSESDEDEDEPPKKKKAAPAPKKKQAKSESDEDEDEDEAPRKKKPVSKKKPAPAPKKKRAKSESDDDDEDDEPPKKRKSAKNSRPPATTMMSEEAPVQNIQSQFSRLSRQYQQLLDRWTPHMLNRWLVTGGLLLVFFLRIVLAQGWYIVCYAHAIYLLNLLLAFLQPKFDPSLQEDLLADDAEGGSADATSPLPSSRDDEFRPFVRRLPEWQFWLSSTRATVIALFCTFSEVFDVPVYWPILVVYFFVLFALTMRRQIQHMIKYKYVPFDIGRKARYGANK</sequence>
<dbReference type="Pfam" id="PF08939">
    <property type="entry name" value="Bles03"/>
    <property type="match status" value="1"/>
</dbReference>
<proteinExistence type="inferred from homology"/>
<dbReference type="GO" id="GO:0000139">
    <property type="term" value="C:Golgi membrane"/>
    <property type="evidence" value="ECO:0007669"/>
    <property type="project" value="TreeGrafter"/>
</dbReference>